<dbReference type="Proteomes" id="UP000821865">
    <property type="component" value="Chromosome 4"/>
</dbReference>
<protein>
    <submittedName>
        <fullName evidence="1">Uncharacterized protein</fullName>
    </submittedName>
</protein>
<evidence type="ECO:0000313" key="2">
    <source>
        <dbReference type="Proteomes" id="UP000821865"/>
    </source>
</evidence>
<sequence length="434" mass="48679">MFTYLPYIDAKVENGHVKLLGFIGKITHATIDSLRLNCTFVKPRYGTFGGECVNNTWPGIVGMLVKNEADIAPGPLVVTSQRVSVADPTVPYSYEEMVILGGRPKQFTSNLFSIALTFSPMVWLLIFFSLLACGLIHYVIERALRTGSEKSRGPGYFIWHFVTSVLSETVPHWSKPNPVSQRLVTCFWLMGVILVTTFFTAFMKASLLVKQDVERLWDIEDLAREEKIRPVLLRGSGFYQAMKYTRVESFQKVYRRLVEQGGALPAAELFSLSTLRDIQAERAAMLFTRVAINRRLHRYCPMLQGEFYYARQPVTQVPMAMFVRKGLSRVVRRTLDNKLGQMRQSGLLDKWLAEISAPGCESVVWQASSSETEAGEGEGSSSLGHSLATFLVLGLGLGCAAIVLLLENLAHFHATRNVHARAVRRRLRKAAPRP</sequence>
<evidence type="ECO:0000313" key="1">
    <source>
        <dbReference type="EMBL" id="KAH7954969.1"/>
    </source>
</evidence>
<organism evidence="1 2">
    <name type="scientific">Dermacentor silvarum</name>
    <name type="common">Tick</name>
    <dbReference type="NCBI Taxonomy" id="543639"/>
    <lineage>
        <taxon>Eukaryota</taxon>
        <taxon>Metazoa</taxon>
        <taxon>Ecdysozoa</taxon>
        <taxon>Arthropoda</taxon>
        <taxon>Chelicerata</taxon>
        <taxon>Arachnida</taxon>
        <taxon>Acari</taxon>
        <taxon>Parasitiformes</taxon>
        <taxon>Ixodida</taxon>
        <taxon>Ixodoidea</taxon>
        <taxon>Ixodidae</taxon>
        <taxon>Rhipicephalinae</taxon>
        <taxon>Dermacentor</taxon>
    </lineage>
</organism>
<comment type="caution">
    <text evidence="1">The sequence shown here is derived from an EMBL/GenBank/DDBJ whole genome shotgun (WGS) entry which is preliminary data.</text>
</comment>
<reference evidence="1" key="1">
    <citation type="submission" date="2020-05" db="EMBL/GenBank/DDBJ databases">
        <title>Large-scale comparative analyses of tick genomes elucidate their genetic diversity and vector capacities.</title>
        <authorList>
            <person name="Jia N."/>
            <person name="Wang J."/>
            <person name="Shi W."/>
            <person name="Du L."/>
            <person name="Sun Y."/>
            <person name="Zhan W."/>
            <person name="Jiang J."/>
            <person name="Wang Q."/>
            <person name="Zhang B."/>
            <person name="Ji P."/>
            <person name="Sakyi L.B."/>
            <person name="Cui X."/>
            <person name="Yuan T."/>
            <person name="Jiang B."/>
            <person name="Yang W."/>
            <person name="Lam T.T.-Y."/>
            <person name="Chang Q."/>
            <person name="Ding S."/>
            <person name="Wang X."/>
            <person name="Zhu J."/>
            <person name="Ruan X."/>
            <person name="Zhao L."/>
            <person name="Wei J."/>
            <person name="Que T."/>
            <person name="Du C."/>
            <person name="Cheng J."/>
            <person name="Dai P."/>
            <person name="Han X."/>
            <person name="Huang E."/>
            <person name="Gao Y."/>
            <person name="Liu J."/>
            <person name="Shao H."/>
            <person name="Ye R."/>
            <person name="Li L."/>
            <person name="Wei W."/>
            <person name="Wang X."/>
            <person name="Wang C."/>
            <person name="Yang T."/>
            <person name="Huo Q."/>
            <person name="Li W."/>
            <person name="Guo W."/>
            <person name="Chen H."/>
            <person name="Zhou L."/>
            <person name="Ni X."/>
            <person name="Tian J."/>
            <person name="Zhou Y."/>
            <person name="Sheng Y."/>
            <person name="Liu T."/>
            <person name="Pan Y."/>
            <person name="Xia L."/>
            <person name="Li J."/>
            <person name="Zhao F."/>
            <person name="Cao W."/>
        </authorList>
    </citation>
    <scope>NUCLEOTIDE SEQUENCE</scope>
    <source>
        <strain evidence="1">Dsil-2018</strain>
    </source>
</reference>
<accession>A0ACB8D0S2</accession>
<proteinExistence type="predicted"/>
<name>A0ACB8D0S2_DERSI</name>
<dbReference type="EMBL" id="CM023473">
    <property type="protein sequence ID" value="KAH7954969.1"/>
    <property type="molecule type" value="Genomic_DNA"/>
</dbReference>
<keyword evidence="2" id="KW-1185">Reference proteome</keyword>
<gene>
    <name evidence="1" type="ORF">HPB49_023462</name>
</gene>